<feature type="domain" description="AIPP2-like SPOC-like" evidence="7">
    <location>
        <begin position="275"/>
        <end position="403"/>
    </location>
</feature>
<dbReference type="CDD" id="cd15489">
    <property type="entry name" value="PHD_SF"/>
    <property type="match status" value="1"/>
</dbReference>
<dbReference type="InterPro" id="IPR011011">
    <property type="entry name" value="Znf_FYVE_PHD"/>
</dbReference>
<evidence type="ECO:0000256" key="4">
    <source>
        <dbReference type="ARBA" id="ARBA00023015"/>
    </source>
</evidence>
<keyword evidence="5" id="KW-0804">Transcription</keyword>
<gene>
    <name evidence="8" type="ORF">Tsubulata_022355</name>
</gene>
<dbReference type="Gene3D" id="3.30.40.10">
    <property type="entry name" value="Zinc/RING finger domain, C3HC4 (zinc finger)"/>
    <property type="match status" value="1"/>
</dbReference>
<sequence length="452" mass="50603">MYVIMQEDICLQCGEKGFEEALISCDKCRTYAVHWYCLDVLPKSVDEYVVWLCCDCEPNSVESSTTVEGPSHLDGENNPGSLIQTLEKKQNRARIGGEKSTTKTAVCSQTKSDLLKPSNSSSLQTFEVNCFENGKKDPELGRQDELQREDFDELVEPLGTKDHALAIPDLHPTEADSFYTDEDHPKPEQQNGVDGDGFCEVFGSLETENPLVPTHGLQLIVPIGCEDIDNNQNRLHEFKFCQDEESLETKEPQLATDIAEQSQFILAQPVKDPIWRGSISIFKRDYGTGCGLVAHLSSIACLKVREEAESLPTLLSTELLPRLAVWPKGFSKFGPRDDCIALYFFPDNERHEKVFDRLVDDIISRDLAMKVVVENAELLIFSSDILPMSYWRIQDKFYLWGVFRGKHPSAVAIDVLPREQSLTKVTTWDNSSRDGPVSSGSYGSGSPICSSI</sequence>
<evidence type="ECO:0000256" key="1">
    <source>
        <dbReference type="ARBA" id="ARBA00022723"/>
    </source>
</evidence>
<keyword evidence="3" id="KW-0862">Zinc</keyword>
<evidence type="ECO:0000256" key="5">
    <source>
        <dbReference type="ARBA" id="ARBA00023163"/>
    </source>
</evidence>
<proteinExistence type="predicted"/>
<dbReference type="InterPro" id="IPR056280">
    <property type="entry name" value="AIPP2-like_SPOC"/>
</dbReference>
<evidence type="ECO:0000259" key="7">
    <source>
        <dbReference type="Pfam" id="PF23121"/>
    </source>
</evidence>
<accession>A0A9Q0FRX2</accession>
<dbReference type="PANTHER" id="PTHR33304:SF18">
    <property type="entry name" value="CHROMATIN REGULATOR PHD FAMILY-RELATED"/>
    <property type="match status" value="1"/>
</dbReference>
<evidence type="ECO:0000313" key="9">
    <source>
        <dbReference type="Proteomes" id="UP001141552"/>
    </source>
</evidence>
<keyword evidence="9" id="KW-1185">Reference proteome</keyword>
<dbReference type="PANTHER" id="PTHR33304">
    <property type="match status" value="1"/>
</dbReference>
<organism evidence="8 9">
    <name type="scientific">Turnera subulata</name>
    <dbReference type="NCBI Taxonomy" id="218843"/>
    <lineage>
        <taxon>Eukaryota</taxon>
        <taxon>Viridiplantae</taxon>
        <taxon>Streptophyta</taxon>
        <taxon>Embryophyta</taxon>
        <taxon>Tracheophyta</taxon>
        <taxon>Spermatophyta</taxon>
        <taxon>Magnoliopsida</taxon>
        <taxon>eudicotyledons</taxon>
        <taxon>Gunneridae</taxon>
        <taxon>Pentapetalae</taxon>
        <taxon>rosids</taxon>
        <taxon>fabids</taxon>
        <taxon>Malpighiales</taxon>
        <taxon>Passifloraceae</taxon>
        <taxon>Turnera</taxon>
    </lineage>
</organism>
<keyword evidence="1" id="KW-0479">Metal-binding</keyword>
<dbReference type="GO" id="GO:0008270">
    <property type="term" value="F:zinc ion binding"/>
    <property type="evidence" value="ECO:0007669"/>
    <property type="project" value="UniProtKB-KW"/>
</dbReference>
<comment type="caution">
    <text evidence="8">The sequence shown here is derived from an EMBL/GenBank/DDBJ whole genome shotgun (WGS) entry which is preliminary data.</text>
</comment>
<evidence type="ECO:0000256" key="6">
    <source>
        <dbReference type="SAM" id="MobiDB-lite"/>
    </source>
</evidence>
<evidence type="ECO:0000256" key="3">
    <source>
        <dbReference type="ARBA" id="ARBA00022833"/>
    </source>
</evidence>
<dbReference type="OrthoDB" id="1932206at2759"/>
<dbReference type="AlphaFoldDB" id="A0A9Q0FRX2"/>
<reference evidence="8" key="1">
    <citation type="submission" date="2022-02" db="EMBL/GenBank/DDBJ databases">
        <authorList>
            <person name="Henning P.M."/>
            <person name="McCubbin A.G."/>
            <person name="Shore J.S."/>
        </authorList>
    </citation>
    <scope>NUCLEOTIDE SEQUENCE</scope>
    <source>
        <strain evidence="8">F60SS</strain>
        <tissue evidence="8">Leaves</tissue>
    </source>
</reference>
<reference evidence="8" key="2">
    <citation type="journal article" date="2023" name="Plants (Basel)">
        <title>Annotation of the Turnera subulata (Passifloraceae) Draft Genome Reveals the S-Locus Evolved after the Divergence of Turneroideae from Passifloroideae in a Stepwise Manner.</title>
        <authorList>
            <person name="Henning P.M."/>
            <person name="Roalson E.H."/>
            <person name="Mir W."/>
            <person name="McCubbin A.G."/>
            <person name="Shore J.S."/>
        </authorList>
    </citation>
    <scope>NUCLEOTIDE SEQUENCE</scope>
    <source>
        <strain evidence="8">F60SS</strain>
    </source>
</reference>
<feature type="compositionally biased region" description="Low complexity" evidence="6">
    <location>
        <begin position="435"/>
        <end position="452"/>
    </location>
</feature>
<feature type="region of interest" description="Disordered" evidence="6">
    <location>
        <begin position="427"/>
        <end position="452"/>
    </location>
</feature>
<evidence type="ECO:0000256" key="2">
    <source>
        <dbReference type="ARBA" id="ARBA00022771"/>
    </source>
</evidence>
<evidence type="ECO:0000313" key="8">
    <source>
        <dbReference type="EMBL" id="KAJ4836486.1"/>
    </source>
</evidence>
<dbReference type="Proteomes" id="UP001141552">
    <property type="component" value="Unassembled WGS sequence"/>
</dbReference>
<dbReference type="EMBL" id="JAKUCV010004109">
    <property type="protein sequence ID" value="KAJ4836486.1"/>
    <property type="molecule type" value="Genomic_DNA"/>
</dbReference>
<keyword evidence="2" id="KW-0863">Zinc-finger</keyword>
<dbReference type="InterPro" id="IPR049914">
    <property type="entry name" value="PHD1-3/5-6"/>
</dbReference>
<name>A0A9Q0FRX2_9ROSI</name>
<dbReference type="SUPFAM" id="SSF57903">
    <property type="entry name" value="FYVE/PHD zinc finger"/>
    <property type="match status" value="1"/>
</dbReference>
<keyword evidence="4" id="KW-0805">Transcription regulation</keyword>
<dbReference type="InterPro" id="IPR019786">
    <property type="entry name" value="Zinc_finger_PHD-type_CS"/>
</dbReference>
<dbReference type="GO" id="GO:0034244">
    <property type="term" value="P:negative regulation of transcription elongation by RNA polymerase II"/>
    <property type="evidence" value="ECO:0007669"/>
    <property type="project" value="InterPro"/>
</dbReference>
<dbReference type="InterPro" id="IPR013083">
    <property type="entry name" value="Znf_RING/FYVE/PHD"/>
</dbReference>
<protein>
    <recommendedName>
        <fullName evidence="7">AIPP2-like SPOC-like domain-containing protein</fullName>
    </recommendedName>
</protein>
<dbReference type="PROSITE" id="PS01359">
    <property type="entry name" value="ZF_PHD_1"/>
    <property type="match status" value="1"/>
</dbReference>
<dbReference type="GO" id="GO:0140566">
    <property type="term" value="F:histone reader activity"/>
    <property type="evidence" value="ECO:0007669"/>
    <property type="project" value="InterPro"/>
</dbReference>
<dbReference type="Pfam" id="PF23121">
    <property type="entry name" value="SPOC_AIPP2"/>
    <property type="match status" value="1"/>
</dbReference>